<protein>
    <recommendedName>
        <fullName evidence="4">histidinol-phosphate transaminase</fullName>
        <ecNumber evidence="4">2.6.1.9</ecNumber>
    </recommendedName>
</protein>
<reference evidence="14" key="1">
    <citation type="submission" date="2017-03" db="EMBL/GenBank/DDBJ databases">
        <authorList>
            <person name="Rodrigo-Torres L."/>
            <person name="Arahal R.D."/>
            <person name="Lucena T."/>
        </authorList>
    </citation>
    <scope>NUCLEOTIDE SEQUENCE [LARGE SCALE GENOMIC DNA]</scope>
    <source>
        <strain evidence="14">CECT 8411</strain>
    </source>
</reference>
<dbReference type="Gene3D" id="3.40.640.10">
    <property type="entry name" value="Type I PLP-dependent aspartate aminotransferase-like (Major domain)"/>
    <property type="match status" value="1"/>
</dbReference>
<dbReference type="InterPro" id="IPR004839">
    <property type="entry name" value="Aminotransferase_I/II_large"/>
</dbReference>
<dbReference type="Pfam" id="PF00155">
    <property type="entry name" value="Aminotran_1_2"/>
    <property type="match status" value="1"/>
</dbReference>
<evidence type="ECO:0000259" key="12">
    <source>
        <dbReference type="Pfam" id="PF00155"/>
    </source>
</evidence>
<evidence type="ECO:0000256" key="5">
    <source>
        <dbReference type="ARBA" id="ARBA00022576"/>
    </source>
</evidence>
<dbReference type="GO" id="GO:0030170">
    <property type="term" value="F:pyridoxal phosphate binding"/>
    <property type="evidence" value="ECO:0007669"/>
    <property type="project" value="InterPro"/>
</dbReference>
<dbReference type="PANTHER" id="PTHR43643">
    <property type="entry name" value="HISTIDINOL-PHOSPHATE AMINOTRANSFERASE 2"/>
    <property type="match status" value="1"/>
</dbReference>
<evidence type="ECO:0000256" key="6">
    <source>
        <dbReference type="ARBA" id="ARBA00022605"/>
    </source>
</evidence>
<proteinExistence type="inferred from homology"/>
<keyword evidence="5 13" id="KW-0032">Aminotransferase</keyword>
<dbReference type="Gene3D" id="3.90.1150.10">
    <property type="entry name" value="Aspartate Aminotransferase, domain 1"/>
    <property type="match status" value="1"/>
</dbReference>
<comment type="cofactor">
    <cofactor evidence="1 11">
        <name>pyridoxal 5'-phosphate</name>
        <dbReference type="ChEBI" id="CHEBI:597326"/>
    </cofactor>
</comment>
<keyword evidence="6" id="KW-0028">Amino-acid biosynthesis</keyword>
<feature type="domain" description="Aminotransferase class I/classII large" evidence="12">
    <location>
        <begin position="26"/>
        <end position="349"/>
    </location>
</feature>
<dbReference type="PROSITE" id="PS00599">
    <property type="entry name" value="AA_TRANSFER_CLASS_2"/>
    <property type="match status" value="1"/>
</dbReference>
<evidence type="ECO:0000256" key="10">
    <source>
        <dbReference type="ARBA" id="ARBA00047481"/>
    </source>
</evidence>
<organism evidence="13 14">
    <name type="scientific">Ruegeria meonggei</name>
    <dbReference type="NCBI Taxonomy" id="1446476"/>
    <lineage>
        <taxon>Bacteria</taxon>
        <taxon>Pseudomonadati</taxon>
        <taxon>Pseudomonadota</taxon>
        <taxon>Alphaproteobacteria</taxon>
        <taxon>Rhodobacterales</taxon>
        <taxon>Roseobacteraceae</taxon>
        <taxon>Ruegeria</taxon>
    </lineage>
</organism>
<comment type="pathway">
    <text evidence="2">Amino-acid biosynthesis; L-histidine biosynthesis; L-histidine from 5-phospho-alpha-D-ribose 1-diphosphate: step 7/9.</text>
</comment>
<evidence type="ECO:0000256" key="3">
    <source>
        <dbReference type="ARBA" id="ARBA00007970"/>
    </source>
</evidence>
<dbReference type="InterPro" id="IPR015421">
    <property type="entry name" value="PyrdxlP-dep_Trfase_major"/>
</dbReference>
<evidence type="ECO:0000256" key="2">
    <source>
        <dbReference type="ARBA" id="ARBA00005011"/>
    </source>
</evidence>
<dbReference type="PANTHER" id="PTHR43643:SF6">
    <property type="entry name" value="HISTIDINOL-PHOSPHATE AMINOTRANSFERASE"/>
    <property type="match status" value="1"/>
</dbReference>
<dbReference type="EMBL" id="FWFP01000002">
    <property type="protein sequence ID" value="SLN24768.1"/>
    <property type="molecule type" value="Genomic_DNA"/>
</dbReference>
<dbReference type="CDD" id="cd00609">
    <property type="entry name" value="AAT_like"/>
    <property type="match status" value="1"/>
</dbReference>
<gene>
    <name evidence="13" type="primary">hisC2_2</name>
    <name evidence="13" type="ORF">RUM8411_00970</name>
</gene>
<dbReference type="Proteomes" id="UP000193778">
    <property type="component" value="Unassembled WGS sequence"/>
</dbReference>
<dbReference type="InterPro" id="IPR015422">
    <property type="entry name" value="PyrdxlP-dep_Trfase_small"/>
</dbReference>
<evidence type="ECO:0000256" key="11">
    <source>
        <dbReference type="RuleBase" id="RU003693"/>
    </source>
</evidence>
<keyword evidence="9" id="KW-0368">Histidine biosynthesis</keyword>
<evidence type="ECO:0000256" key="9">
    <source>
        <dbReference type="ARBA" id="ARBA00023102"/>
    </source>
</evidence>
<dbReference type="InterPro" id="IPR050106">
    <property type="entry name" value="HistidinolP_aminotransfase"/>
</dbReference>
<dbReference type="RefSeq" id="WP_085821487.1">
    <property type="nucleotide sequence ID" value="NZ_FWFP01000002.1"/>
</dbReference>
<evidence type="ECO:0000256" key="4">
    <source>
        <dbReference type="ARBA" id="ARBA00012748"/>
    </source>
</evidence>
<dbReference type="AlphaFoldDB" id="A0A1X6YL58"/>
<keyword evidence="14" id="KW-1185">Reference proteome</keyword>
<name>A0A1X6YL58_9RHOB</name>
<dbReference type="InterPro" id="IPR015424">
    <property type="entry name" value="PyrdxlP-dep_Trfase"/>
</dbReference>
<evidence type="ECO:0000256" key="1">
    <source>
        <dbReference type="ARBA" id="ARBA00001933"/>
    </source>
</evidence>
<keyword evidence="7 13" id="KW-0808">Transferase</keyword>
<keyword evidence="8 11" id="KW-0663">Pyridoxal phosphate</keyword>
<evidence type="ECO:0000313" key="13">
    <source>
        <dbReference type="EMBL" id="SLN24768.1"/>
    </source>
</evidence>
<evidence type="ECO:0000256" key="7">
    <source>
        <dbReference type="ARBA" id="ARBA00022679"/>
    </source>
</evidence>
<dbReference type="SUPFAM" id="SSF53383">
    <property type="entry name" value="PLP-dependent transferases"/>
    <property type="match status" value="1"/>
</dbReference>
<comment type="catalytic activity">
    <reaction evidence="10">
        <text>L-histidinol phosphate + 2-oxoglutarate = 3-(imidazol-4-yl)-2-oxopropyl phosphate + L-glutamate</text>
        <dbReference type="Rhea" id="RHEA:23744"/>
        <dbReference type="ChEBI" id="CHEBI:16810"/>
        <dbReference type="ChEBI" id="CHEBI:29985"/>
        <dbReference type="ChEBI" id="CHEBI:57766"/>
        <dbReference type="ChEBI" id="CHEBI:57980"/>
        <dbReference type="EC" id="2.6.1.9"/>
    </reaction>
</comment>
<dbReference type="GO" id="GO:0000105">
    <property type="term" value="P:L-histidine biosynthetic process"/>
    <property type="evidence" value="ECO:0007669"/>
    <property type="project" value="UniProtKB-KW"/>
</dbReference>
<dbReference type="EC" id="2.6.1.9" evidence="4"/>
<dbReference type="InterPro" id="IPR001917">
    <property type="entry name" value="Aminotrans_II_pyridoxalP_BS"/>
</dbReference>
<evidence type="ECO:0000256" key="8">
    <source>
        <dbReference type="ARBA" id="ARBA00022898"/>
    </source>
</evidence>
<evidence type="ECO:0000313" key="14">
    <source>
        <dbReference type="Proteomes" id="UP000193778"/>
    </source>
</evidence>
<comment type="similarity">
    <text evidence="3">Belongs to the class-II pyridoxal-phosphate-dependent aminotransferase family. Histidinol-phosphate aminotransferase subfamily.</text>
</comment>
<dbReference type="GO" id="GO:0004400">
    <property type="term" value="F:histidinol-phosphate transaminase activity"/>
    <property type="evidence" value="ECO:0007669"/>
    <property type="project" value="UniProtKB-EC"/>
</dbReference>
<accession>A0A1X6YL58</accession>
<sequence length="360" mass="38749">MTLPQTHIAQMSPYALADLSAPRGKPLISLSQNESLRPPSPMAIEAAARAMSTSMLYPDPDWTGLRNALADRHEIDPEGILCGSGSLDLIGCLARVFAGPERAVLAPAHAYPFFRTAAQVANARFDTAREEDTVVSVDSLLGAVRSDTGLVFVANPGNPTGTRIPKSELSRLREGLRPDILLVIDEAYGEFADHLGERCFDLVQRGNTVVSRTFSKAYGMAGFRVGWGLFPPAIATETRKVMNPNNIPAVAQVVATAAVQDAAYMRDTCEMTASLRDKSAAELRKAGFDLSPSFTNFLLLNLGSAEKARQADEALRAEGVFLRPQSGAGLPNALRMTIGSSETTDSAVTILKQWKQEEQT</sequence>